<feature type="compositionally biased region" description="Low complexity" evidence="1">
    <location>
        <begin position="1"/>
        <end position="15"/>
    </location>
</feature>
<sequence length="32" mass="3653">MSRFALSSLKSQKLQGSMHPAHGMMDKSYRLE</sequence>
<dbReference type="Proteomes" id="UP000424462">
    <property type="component" value="Chromosome"/>
</dbReference>
<dbReference type="KEGG" id="cok:COCCU_03585"/>
<protein>
    <submittedName>
        <fullName evidence="2">Uncharacterized protein</fullName>
    </submittedName>
</protein>
<gene>
    <name evidence="2" type="ORF">COCCU_03585</name>
</gene>
<accession>A0A6B8VU87</accession>
<reference evidence="2 3" key="1">
    <citation type="submission" date="2019-11" db="EMBL/GenBank/DDBJ databases">
        <title>Complete genome sequence of Corynebacterium kalinowskii 1959, a novel Corynebacterium species isolated from soil of a small paddock in Vilsendorf, Germany.</title>
        <authorList>
            <person name="Schaffert L."/>
            <person name="Ruwe M."/>
            <person name="Milse J."/>
            <person name="Hanuschka K."/>
            <person name="Ortseifen V."/>
            <person name="Droste J."/>
            <person name="Brandt D."/>
            <person name="Schlueter L."/>
            <person name="Kutter Y."/>
            <person name="Vinke S."/>
            <person name="Viehoefer P."/>
            <person name="Jacob L."/>
            <person name="Luebke N.-C."/>
            <person name="Schulte-Berndt E."/>
            <person name="Hain C."/>
            <person name="Linder M."/>
            <person name="Schmidt P."/>
            <person name="Wollenschlaeger L."/>
            <person name="Luttermann T."/>
            <person name="Thieme E."/>
            <person name="Hassa J."/>
            <person name="Haak M."/>
            <person name="Wittchen M."/>
            <person name="Mentz A."/>
            <person name="Persicke M."/>
            <person name="Busche T."/>
            <person name="Ruckert C."/>
        </authorList>
    </citation>
    <scope>NUCLEOTIDE SEQUENCE [LARGE SCALE GENOMIC DNA]</scope>
    <source>
        <strain evidence="2 3">2039</strain>
    </source>
</reference>
<dbReference type="AlphaFoldDB" id="A0A6B8VU87"/>
<keyword evidence="3" id="KW-1185">Reference proteome</keyword>
<evidence type="ECO:0000313" key="3">
    <source>
        <dbReference type="Proteomes" id="UP000424462"/>
    </source>
</evidence>
<name>A0A6B8VU87_9CORY</name>
<feature type="region of interest" description="Disordered" evidence="1">
    <location>
        <begin position="1"/>
        <end position="32"/>
    </location>
</feature>
<organism evidence="2 3">
    <name type="scientific">Corynebacterium occultum</name>
    <dbReference type="NCBI Taxonomy" id="2675219"/>
    <lineage>
        <taxon>Bacteria</taxon>
        <taxon>Bacillati</taxon>
        <taxon>Actinomycetota</taxon>
        <taxon>Actinomycetes</taxon>
        <taxon>Mycobacteriales</taxon>
        <taxon>Corynebacteriaceae</taxon>
        <taxon>Corynebacterium</taxon>
    </lineage>
</organism>
<evidence type="ECO:0000256" key="1">
    <source>
        <dbReference type="SAM" id="MobiDB-lite"/>
    </source>
</evidence>
<evidence type="ECO:0000313" key="2">
    <source>
        <dbReference type="EMBL" id="QGU06669.1"/>
    </source>
</evidence>
<dbReference type="EMBL" id="CP046455">
    <property type="protein sequence ID" value="QGU06669.1"/>
    <property type="molecule type" value="Genomic_DNA"/>
</dbReference>
<proteinExistence type="predicted"/>